<dbReference type="Proteomes" id="UP000236286">
    <property type="component" value="Unassembled WGS sequence"/>
</dbReference>
<evidence type="ECO:0000313" key="3">
    <source>
        <dbReference type="Proteomes" id="UP000236286"/>
    </source>
</evidence>
<feature type="region of interest" description="Disordered" evidence="1">
    <location>
        <begin position="1"/>
        <end position="59"/>
    </location>
</feature>
<dbReference type="EMBL" id="PDZR01000024">
    <property type="protein sequence ID" value="PNG24764.1"/>
    <property type="molecule type" value="Genomic_DNA"/>
</dbReference>
<accession>A0A2J7TDA1</accession>
<proteinExistence type="predicted"/>
<feature type="compositionally biased region" description="Polar residues" evidence="1">
    <location>
        <begin position="1"/>
        <end position="12"/>
    </location>
</feature>
<protein>
    <submittedName>
        <fullName evidence="2">Uncharacterized protein</fullName>
    </submittedName>
</protein>
<organism evidence="2 3">
    <name type="scientific">Methylocella silvestris</name>
    <dbReference type="NCBI Taxonomy" id="199596"/>
    <lineage>
        <taxon>Bacteria</taxon>
        <taxon>Pseudomonadati</taxon>
        <taxon>Pseudomonadota</taxon>
        <taxon>Alphaproteobacteria</taxon>
        <taxon>Hyphomicrobiales</taxon>
        <taxon>Beijerinckiaceae</taxon>
        <taxon>Methylocella</taxon>
    </lineage>
</organism>
<comment type="caution">
    <text evidence="2">The sequence shown here is derived from an EMBL/GenBank/DDBJ whole genome shotgun (WGS) entry which is preliminary data.</text>
</comment>
<name>A0A2J7TDA1_METSI</name>
<evidence type="ECO:0000313" key="2">
    <source>
        <dbReference type="EMBL" id="PNG24764.1"/>
    </source>
</evidence>
<gene>
    <name evidence="2" type="ORF">CR492_16805</name>
</gene>
<evidence type="ECO:0000256" key="1">
    <source>
        <dbReference type="SAM" id="MobiDB-lite"/>
    </source>
</evidence>
<dbReference type="AlphaFoldDB" id="A0A2J7TDA1"/>
<sequence length="59" mass="6596">MNTGELLSQKLDQSIDGGVQHPDPDRLLLRSQLPHLGDPGERGLSVFHHQRSSNARRVE</sequence>
<reference evidence="2 3" key="1">
    <citation type="submission" date="2017-10" db="EMBL/GenBank/DDBJ databases">
        <title>Genome announcement of Methylocella silvestris TVC from permafrost.</title>
        <authorList>
            <person name="Wang J."/>
            <person name="Geng K."/>
            <person name="Ul-Haque F."/>
            <person name="Crombie A.T."/>
            <person name="Street L.E."/>
            <person name="Wookey P.A."/>
            <person name="Murrell J.C."/>
            <person name="Pratscher J."/>
        </authorList>
    </citation>
    <scope>NUCLEOTIDE SEQUENCE [LARGE SCALE GENOMIC DNA]</scope>
    <source>
        <strain evidence="2 3">TVC</strain>
    </source>
</reference>